<dbReference type="EMBL" id="AECZ01000003">
    <property type="protein sequence ID" value="EFL52610.1"/>
    <property type="molecule type" value="Genomic_DNA"/>
</dbReference>
<evidence type="ECO:0000256" key="3">
    <source>
        <dbReference type="SAM" id="MobiDB-lite"/>
    </source>
</evidence>
<feature type="region of interest" description="Disordered" evidence="3">
    <location>
        <begin position="115"/>
        <end position="137"/>
    </location>
</feature>
<keyword evidence="2" id="KW-0564">Palmitate</keyword>
<dbReference type="OrthoDB" id="9783163at2"/>
<evidence type="ECO:0000256" key="1">
    <source>
        <dbReference type="ARBA" id="ARBA00007613"/>
    </source>
</evidence>
<sequence>MYVTRTRFRLCATFFLALCLCGCMKLGPDFKRPDAQLYDTWAEDGADGLKQGQAVQNEWWKTFGDPELSKLVRTAFDRNLTLRVAGLRVIEGRAQLGIAVGQLYPQSQAASGGYTYSRESHLGPSWPQPSTESKTTSPDQIWQNTVAFSAAWELDFWGKYRRGIESADAAMRASAADYDNALVSLAGDVARTYLDLRINQAQLKIAHENVELEKEGLKIAEARFRYGATSERDVQQAKTMLLSTEATIPGFQSAIKKNRHALSVLLGLPPDKAPEGLTDSEGIPAPPWEIAVGVPADLLRRRPDVRAAEYAAMAQCAQIGVAKADLFPSFSLTGSIGFLASNVGVFKLSELLSNNGFTAQFSPQFGWNLFNYGRIIDNVRVQDAKFQALLIQYQQTVLTALREVEDAMTAYIGASAQVVSLAKAADAAKRSADLAFIQYSEGKTDYTTVLVAQQQLLKQQDDLVQMRGQVATSLVSLYRALGGGWQVRQGLPYVPEDVRHEMEKRTWWGRQIREDPAKITNPDTRNILWYAPDI</sequence>
<gene>
    <name evidence="4" type="ORF">DesfrDRAFT_0716</name>
</gene>
<organism evidence="4 5">
    <name type="scientific">Solidesulfovibrio fructosivorans JJ]</name>
    <dbReference type="NCBI Taxonomy" id="596151"/>
    <lineage>
        <taxon>Bacteria</taxon>
        <taxon>Pseudomonadati</taxon>
        <taxon>Thermodesulfobacteriota</taxon>
        <taxon>Desulfovibrionia</taxon>
        <taxon>Desulfovibrionales</taxon>
        <taxon>Desulfovibrionaceae</taxon>
        <taxon>Solidesulfovibrio</taxon>
    </lineage>
</organism>
<keyword evidence="5" id="KW-1185">Reference proteome</keyword>
<feature type="chain" id="PRO_5001438123" evidence="2">
    <location>
        <begin position="26"/>
        <end position="534"/>
    </location>
</feature>
<comment type="caution">
    <text evidence="4">The sequence shown here is derived from an EMBL/GenBank/DDBJ whole genome shotgun (WGS) entry which is preliminary data.</text>
</comment>
<name>E1JSX7_SOLFR</name>
<feature type="compositionally biased region" description="Polar residues" evidence="3">
    <location>
        <begin position="128"/>
        <end position="137"/>
    </location>
</feature>
<comment type="subcellular location">
    <subcellularLocation>
        <location evidence="2">Cell membrane</location>
        <topology evidence="2">Lipid-anchor</topology>
    </subcellularLocation>
</comment>
<dbReference type="NCBIfam" id="TIGR01845">
    <property type="entry name" value="outer_NodT"/>
    <property type="match status" value="1"/>
</dbReference>
<dbReference type="GO" id="GO:0015562">
    <property type="term" value="F:efflux transmembrane transporter activity"/>
    <property type="evidence" value="ECO:0007669"/>
    <property type="project" value="InterPro"/>
</dbReference>
<dbReference type="PANTHER" id="PTHR30203:SF25">
    <property type="entry name" value="OUTER MEMBRANE PROTEIN-RELATED"/>
    <property type="match status" value="1"/>
</dbReference>
<protein>
    <submittedName>
        <fullName evidence="4">RND efflux system, outer membrane lipoprotein, NodT family</fullName>
    </submittedName>
</protein>
<dbReference type="Pfam" id="PF02321">
    <property type="entry name" value="OEP"/>
    <property type="match status" value="2"/>
</dbReference>
<keyword evidence="2" id="KW-0472">Membrane</keyword>
<keyword evidence="2 4" id="KW-0449">Lipoprotein</keyword>
<evidence type="ECO:0000313" key="5">
    <source>
        <dbReference type="Proteomes" id="UP000006250"/>
    </source>
</evidence>
<accession>E1JSX7</accession>
<proteinExistence type="inferred from homology"/>
<evidence type="ECO:0000256" key="2">
    <source>
        <dbReference type="RuleBase" id="RU362097"/>
    </source>
</evidence>
<keyword evidence="2" id="KW-0812">Transmembrane</keyword>
<dbReference type="STRING" id="596151.DesfrDRAFT_0716"/>
<evidence type="ECO:0000313" key="4">
    <source>
        <dbReference type="EMBL" id="EFL52610.1"/>
    </source>
</evidence>
<dbReference type="Gene3D" id="1.20.1600.10">
    <property type="entry name" value="Outer membrane efflux proteins (OEP)"/>
    <property type="match status" value="1"/>
</dbReference>
<dbReference type="AlphaFoldDB" id="E1JSX7"/>
<dbReference type="GO" id="GO:0005886">
    <property type="term" value="C:plasma membrane"/>
    <property type="evidence" value="ECO:0007669"/>
    <property type="project" value="UniProtKB-SubCell"/>
</dbReference>
<dbReference type="InterPro" id="IPR010131">
    <property type="entry name" value="MdtP/NodT-like"/>
</dbReference>
<dbReference type="eggNOG" id="COG1538">
    <property type="taxonomic scope" value="Bacteria"/>
</dbReference>
<keyword evidence="2" id="KW-0732">Signal</keyword>
<dbReference type="Gene3D" id="2.20.200.10">
    <property type="entry name" value="Outer membrane efflux proteins (OEP)"/>
    <property type="match status" value="1"/>
</dbReference>
<dbReference type="SUPFAM" id="SSF56954">
    <property type="entry name" value="Outer membrane efflux proteins (OEP)"/>
    <property type="match status" value="1"/>
</dbReference>
<reference evidence="4 5" key="1">
    <citation type="submission" date="2010-08" db="EMBL/GenBank/DDBJ databases">
        <title>The draft genome of Desulfovibrio fructosovorans JJ.</title>
        <authorList>
            <consortium name="US DOE Joint Genome Institute (JGI-PGF)"/>
            <person name="Lucas S."/>
            <person name="Copeland A."/>
            <person name="Lapidus A."/>
            <person name="Cheng J.-F."/>
            <person name="Bruce D."/>
            <person name="Goodwin L."/>
            <person name="Pitluck S."/>
            <person name="Land M.L."/>
            <person name="Hauser L."/>
            <person name="Chang Y.-J."/>
            <person name="Jeffries C."/>
            <person name="Wall J.D."/>
            <person name="Stahl D.A."/>
            <person name="Arkin A.P."/>
            <person name="Dehal P."/>
            <person name="Stolyar S.M."/>
            <person name="Hazen T.C."/>
            <person name="Woyke T.J."/>
        </authorList>
    </citation>
    <scope>NUCLEOTIDE SEQUENCE [LARGE SCALE GENOMIC DNA]</scope>
    <source>
        <strain evidence="4 5">JJ</strain>
    </source>
</reference>
<dbReference type="InterPro" id="IPR003423">
    <property type="entry name" value="OMP_efflux"/>
</dbReference>
<dbReference type="PANTHER" id="PTHR30203">
    <property type="entry name" value="OUTER MEMBRANE CATION EFFLUX PROTEIN"/>
    <property type="match status" value="1"/>
</dbReference>
<comment type="similarity">
    <text evidence="1 2">Belongs to the outer membrane factor (OMF) (TC 1.B.17) family.</text>
</comment>
<dbReference type="RefSeq" id="WP_005991161.1">
    <property type="nucleotide sequence ID" value="NZ_AECZ01000003.1"/>
</dbReference>
<dbReference type="Proteomes" id="UP000006250">
    <property type="component" value="Unassembled WGS sequence"/>
</dbReference>
<feature type="signal peptide" evidence="2">
    <location>
        <begin position="1"/>
        <end position="25"/>
    </location>
</feature>
<keyword evidence="2" id="KW-1134">Transmembrane beta strand</keyword>